<name>A0AAV2Q4N8_MEGNR</name>
<dbReference type="InterPro" id="IPR012337">
    <property type="entry name" value="RNaseH-like_sf"/>
</dbReference>
<evidence type="ECO:0000256" key="6">
    <source>
        <dbReference type="ARBA" id="ARBA00022801"/>
    </source>
</evidence>
<dbReference type="InterPro" id="IPR030843">
    <property type="entry name" value="PAN2"/>
</dbReference>
<evidence type="ECO:0000256" key="7">
    <source>
        <dbReference type="ARBA" id="ARBA00022839"/>
    </source>
</evidence>
<dbReference type="InterPro" id="IPR050785">
    <property type="entry name" value="PAN2-PAN3_catalytic_subunit"/>
</dbReference>
<dbReference type="Pfam" id="PF13423">
    <property type="entry name" value="UCH_1"/>
    <property type="match status" value="1"/>
</dbReference>
<keyword evidence="12" id="KW-1185">Reference proteome</keyword>
<evidence type="ECO:0000256" key="1">
    <source>
        <dbReference type="ARBA" id="ARBA00001663"/>
    </source>
</evidence>
<keyword evidence="3" id="KW-0507">mRNA processing</keyword>
<keyword evidence="4" id="KW-0540">Nuclease</keyword>
<dbReference type="PANTHER" id="PTHR15728:SF0">
    <property type="entry name" value="PAN2-PAN3 DEADENYLATION COMPLEX CATALYTIC SUBUNIT PAN2"/>
    <property type="match status" value="1"/>
</dbReference>
<evidence type="ECO:0000256" key="9">
    <source>
        <dbReference type="SAM" id="MobiDB-lite"/>
    </source>
</evidence>
<gene>
    <name evidence="11" type="ORF">MNOR_LOCUS6960</name>
</gene>
<dbReference type="InterPro" id="IPR013520">
    <property type="entry name" value="Ribonucl_H"/>
</dbReference>
<dbReference type="InterPro" id="IPR036397">
    <property type="entry name" value="RNaseH_sf"/>
</dbReference>
<dbReference type="Gene3D" id="2.130.10.10">
    <property type="entry name" value="YVTN repeat-like/Quinoprotein amine dehydrogenase"/>
    <property type="match status" value="1"/>
</dbReference>
<dbReference type="HAMAP" id="MF_03182">
    <property type="entry name" value="PAN2"/>
    <property type="match status" value="1"/>
</dbReference>
<dbReference type="GO" id="GO:0000289">
    <property type="term" value="P:nuclear-transcribed mRNA poly(A) tail shortening"/>
    <property type="evidence" value="ECO:0007669"/>
    <property type="project" value="InterPro"/>
</dbReference>
<accession>A0AAV2Q4N8</accession>
<dbReference type="Gene3D" id="3.30.420.10">
    <property type="entry name" value="Ribonuclease H-like superfamily/Ribonuclease H"/>
    <property type="match status" value="1"/>
</dbReference>
<dbReference type="Pfam" id="PF20770">
    <property type="entry name" value="PAN2_N"/>
    <property type="match status" value="1"/>
</dbReference>
<dbReference type="InterPro" id="IPR038765">
    <property type="entry name" value="Papain-like_cys_pep_sf"/>
</dbReference>
<keyword evidence="5" id="KW-0479">Metal-binding</keyword>
<dbReference type="PROSITE" id="PS50235">
    <property type="entry name" value="USP_3"/>
    <property type="match status" value="1"/>
</dbReference>
<dbReference type="InterPro" id="IPR028889">
    <property type="entry name" value="USP"/>
</dbReference>
<reference evidence="11 12" key="1">
    <citation type="submission" date="2024-05" db="EMBL/GenBank/DDBJ databases">
        <authorList>
            <person name="Wallberg A."/>
        </authorList>
    </citation>
    <scope>NUCLEOTIDE SEQUENCE [LARGE SCALE GENOMIC DNA]</scope>
</reference>
<dbReference type="GO" id="GO:0046872">
    <property type="term" value="F:metal ion binding"/>
    <property type="evidence" value="ECO:0007669"/>
    <property type="project" value="UniProtKB-KW"/>
</dbReference>
<dbReference type="GO" id="GO:0031251">
    <property type="term" value="C:PAN complex"/>
    <property type="evidence" value="ECO:0007669"/>
    <property type="project" value="InterPro"/>
</dbReference>
<keyword evidence="8" id="KW-0539">Nucleus</keyword>
<dbReference type="InterPro" id="IPR036322">
    <property type="entry name" value="WD40_repeat_dom_sf"/>
</dbReference>
<feature type="compositionally biased region" description="Polar residues" evidence="9">
    <location>
        <begin position="825"/>
        <end position="836"/>
    </location>
</feature>
<dbReference type="Pfam" id="PF00929">
    <property type="entry name" value="RNase_T"/>
    <property type="match status" value="1"/>
</dbReference>
<feature type="compositionally biased region" description="Low complexity" evidence="9">
    <location>
        <begin position="840"/>
        <end position="851"/>
    </location>
</feature>
<dbReference type="PANTHER" id="PTHR15728">
    <property type="entry name" value="DEADENYLATION COMPLEX CATALYTIC SUBUNIT PAN2"/>
    <property type="match status" value="1"/>
</dbReference>
<dbReference type="GO" id="GO:0006397">
    <property type="term" value="P:mRNA processing"/>
    <property type="evidence" value="ECO:0007669"/>
    <property type="project" value="UniProtKB-KW"/>
</dbReference>
<sequence length="1292" mass="144620">MAAEADVHIKSIVIRIVLVATKFDKDMIRLNGSSSFNEDSSAYGEFYGGDGGEGFPPGGEFTAGASDGDYSQGGEYRESQTVLVDGGDRFGVSSVHMDRMEDLLWMGNSGGHVTSYLSADMMKYTSFQVHRTEEIRDLRSIDTGILALTPTTLNLRTRQGIPSYTYRGERLENMQCMLQLGGNMSHRLLVGGHQDTMIEYDLTRQEETRVHKVGDQGCVILRDHPRFVCHGDLSGRIVLHDPRSMRQEHYFQAHSGSLSDFDVQGNYIATCGFSNRLGNMVGDFTATISLKMVSFLLLLLSLVAQKDLKRHPLIPKYCSVQPLGHIRSLLAQKSPSDHAILFSIHSVNCSPESVITSFDVASSSQALAFGDTLGSIHLFTTGEKPTFNNFSKDTVMPDVPEQLHTIPMTDSTTGLSSIPMYYPSSAMLSDWPDHYMKTRYRPTPPVDPQILSSVKLVGVIGYAPNVHNRKRNQVPYKFHRSKGGKGQNNESPTVRNEEGITVHVPFRYRKVEIKYGKLGPDDTDYDQYNRTSFSGLDNSLPNSYCNPMIQMFYYIAPLRAVVSSHLCEREFCLVCELGFLFHMLDVSMGQGLPCHASNFLRAFRTIPEAAAMSLTLSDQDNRAKINFATKIQSWNRFVLQQLHSETLEDRSEGGVAPAIMRDHSVPFPDFGDYPIPPDNEVKSMERQDKREFSPIADIFGAHTVTINRCTRCQHEIHKDVTSLLVNLSMPDYNPESPEAVSFSSVVERSMSLEQMRQAWCDSCTKYQPIEQSRTYKTLPNALAINCGLDNTQDVKFWRSQFEIILKEVQEKTKLETDEAIKESAVNNKENVESTASDLLPPTSTSRGPSTPKRGSGGSETPILGSHNSGRLCRYGNACARVDCRFRHPGREKSTEKEDIINGKTKHVLSILDETMAHSWMPLGMRLKLDESGNVSVNDIPKEELDAAEDNEDGVVYELTGVVSHVADPRYPDKNNLIACIKVGPDFHIRAKVSPVSHWYLFNDVSIQAIAAEEAVWFPCGWKSPCVLFWVRKNMPTDIANLQPVNPITVDVFGEDKSLAQRGRKRITFTPLTADEMPGKGELVAMDAEFVNLHQEEAEIRSDGTRTTIKPSHKSVARITCIRGQGPLEGTPFLDDYISTQEQVVDYLTQFSGIKPGDLDANFSQKHLTTLKSTYVKLRYLVDAGVKFVGHGLKNDFRVINMVVPQAQLVDTVHLFHMSHNRMVSLKFLAWHFLKLKIQSVTHDSIEDARTALALYQKHCEIKSLGKQHSELQTLYEAGKVAGWKVPGEEEEE</sequence>
<dbReference type="EMBL" id="CAXKWB010002976">
    <property type="protein sequence ID" value="CAL4068078.1"/>
    <property type="molecule type" value="Genomic_DNA"/>
</dbReference>
<evidence type="ECO:0000259" key="10">
    <source>
        <dbReference type="PROSITE" id="PS50235"/>
    </source>
</evidence>
<dbReference type="SUPFAM" id="SSF53098">
    <property type="entry name" value="Ribonuclease H-like"/>
    <property type="match status" value="1"/>
</dbReference>
<organism evidence="11 12">
    <name type="scientific">Meganyctiphanes norvegica</name>
    <name type="common">Northern krill</name>
    <name type="synonym">Thysanopoda norvegica</name>
    <dbReference type="NCBI Taxonomy" id="48144"/>
    <lineage>
        <taxon>Eukaryota</taxon>
        <taxon>Metazoa</taxon>
        <taxon>Ecdysozoa</taxon>
        <taxon>Arthropoda</taxon>
        <taxon>Crustacea</taxon>
        <taxon>Multicrustacea</taxon>
        <taxon>Malacostraca</taxon>
        <taxon>Eumalacostraca</taxon>
        <taxon>Eucarida</taxon>
        <taxon>Euphausiacea</taxon>
        <taxon>Euphausiidae</taxon>
        <taxon>Meganyctiphanes</taxon>
    </lineage>
</organism>
<dbReference type="Proteomes" id="UP001497623">
    <property type="component" value="Unassembled WGS sequence"/>
</dbReference>
<dbReference type="GO" id="GO:0000932">
    <property type="term" value="C:P-body"/>
    <property type="evidence" value="ECO:0007669"/>
    <property type="project" value="TreeGrafter"/>
</dbReference>
<dbReference type="InterPro" id="IPR015943">
    <property type="entry name" value="WD40/YVTN_repeat-like_dom_sf"/>
</dbReference>
<keyword evidence="2" id="KW-0963">Cytoplasm</keyword>
<comment type="catalytic activity">
    <reaction evidence="1">
        <text>Exonucleolytic cleavage of poly(A) to 5'-AMP.</text>
        <dbReference type="EC" id="3.1.13.4"/>
    </reaction>
</comment>
<dbReference type="SUPFAM" id="SSF54001">
    <property type="entry name" value="Cysteine proteinases"/>
    <property type="match status" value="1"/>
</dbReference>
<keyword evidence="7" id="KW-0269">Exonuclease</keyword>
<comment type="caution">
    <text evidence="11">The sequence shown here is derived from an EMBL/GenBank/DDBJ whole genome shotgun (WGS) entry which is preliminary data.</text>
</comment>
<evidence type="ECO:0000256" key="3">
    <source>
        <dbReference type="ARBA" id="ARBA00022664"/>
    </source>
</evidence>
<proteinExistence type="inferred from homology"/>
<protein>
    <recommendedName>
        <fullName evidence="10">USP domain-containing protein</fullName>
    </recommendedName>
</protein>
<feature type="non-terminal residue" evidence="11">
    <location>
        <position position="1292"/>
    </location>
</feature>
<dbReference type="GO" id="GO:0003676">
    <property type="term" value="F:nucleic acid binding"/>
    <property type="evidence" value="ECO:0007669"/>
    <property type="project" value="InterPro"/>
</dbReference>
<dbReference type="InterPro" id="IPR048841">
    <property type="entry name" value="PAN2_N"/>
</dbReference>
<evidence type="ECO:0000256" key="8">
    <source>
        <dbReference type="ARBA" id="ARBA00023242"/>
    </source>
</evidence>
<evidence type="ECO:0000313" key="12">
    <source>
        <dbReference type="Proteomes" id="UP001497623"/>
    </source>
</evidence>
<dbReference type="GO" id="GO:0004535">
    <property type="term" value="F:poly(A)-specific ribonuclease activity"/>
    <property type="evidence" value="ECO:0007669"/>
    <property type="project" value="UniProtKB-EC"/>
</dbReference>
<dbReference type="Gene3D" id="3.90.70.10">
    <property type="entry name" value="Cysteine proteinases"/>
    <property type="match status" value="1"/>
</dbReference>
<dbReference type="InterPro" id="IPR028881">
    <property type="entry name" value="PAN2_UCH_dom"/>
</dbReference>
<dbReference type="SUPFAM" id="SSF50978">
    <property type="entry name" value="WD40 repeat-like"/>
    <property type="match status" value="1"/>
</dbReference>
<evidence type="ECO:0000256" key="4">
    <source>
        <dbReference type="ARBA" id="ARBA00022722"/>
    </source>
</evidence>
<evidence type="ECO:0000256" key="2">
    <source>
        <dbReference type="ARBA" id="ARBA00022490"/>
    </source>
</evidence>
<dbReference type="SMART" id="SM00479">
    <property type="entry name" value="EXOIII"/>
    <property type="match status" value="1"/>
</dbReference>
<dbReference type="FunFam" id="3.30.420.10:FF:000011">
    <property type="entry name" value="PAN2-PAN3 deadenylation complex catalytic subunit PAN2"/>
    <property type="match status" value="1"/>
</dbReference>
<evidence type="ECO:0000256" key="5">
    <source>
        <dbReference type="ARBA" id="ARBA00022723"/>
    </source>
</evidence>
<feature type="region of interest" description="Disordered" evidence="9">
    <location>
        <begin position="825"/>
        <end position="866"/>
    </location>
</feature>
<evidence type="ECO:0000313" key="11">
    <source>
        <dbReference type="EMBL" id="CAL4068078.1"/>
    </source>
</evidence>
<keyword evidence="6" id="KW-0378">Hydrolase</keyword>
<feature type="domain" description="USP" evidence="10">
    <location>
        <begin position="534"/>
        <end position="1032"/>
    </location>
</feature>
<dbReference type="CDD" id="cd06143">
    <property type="entry name" value="PAN2_exo"/>
    <property type="match status" value="1"/>
</dbReference>